<dbReference type="Proteomes" id="UP000472241">
    <property type="component" value="Unplaced"/>
</dbReference>
<dbReference type="GO" id="GO:0001917">
    <property type="term" value="C:photoreceptor inner segment"/>
    <property type="evidence" value="ECO:0007669"/>
    <property type="project" value="TreeGrafter"/>
</dbReference>
<dbReference type="SMART" id="SM00228">
    <property type="entry name" value="PDZ"/>
    <property type="match status" value="3"/>
</dbReference>
<dbReference type="GO" id="GO:0005737">
    <property type="term" value="C:cytoplasm"/>
    <property type="evidence" value="ECO:0007669"/>
    <property type="project" value="UniProtKB-SubCell"/>
</dbReference>
<reference evidence="16" key="1">
    <citation type="submission" date="2025-08" db="UniProtKB">
        <authorList>
            <consortium name="Ensembl"/>
        </authorList>
    </citation>
    <scope>IDENTIFICATION</scope>
</reference>
<feature type="domain" description="PDZ" evidence="15">
    <location>
        <begin position="816"/>
        <end position="887"/>
    </location>
</feature>
<dbReference type="CDD" id="cd06742">
    <property type="entry name" value="PDZ3_FL-whirlin-like"/>
    <property type="match status" value="1"/>
</dbReference>
<dbReference type="PANTHER" id="PTHR23116">
    <property type="entry name" value="PDZ DOMAIN CONTAINING WHIRLIN AND HARMONIN-RELATED"/>
    <property type="match status" value="1"/>
</dbReference>
<comment type="subcellular location">
    <subcellularLocation>
        <location evidence="2">Cell projection</location>
        <location evidence="2">Growth cone</location>
    </subcellularLocation>
    <subcellularLocation>
        <location evidence="3">Cell projection</location>
        <location evidence="3">Stereocilium</location>
    </subcellularLocation>
    <subcellularLocation>
        <location evidence="1">Cytoplasm</location>
    </subcellularLocation>
    <subcellularLocation>
        <location evidence="10">Synapse</location>
    </subcellularLocation>
</comment>
<dbReference type="InterPro" id="IPR051844">
    <property type="entry name" value="USH2_Complex_Protein"/>
</dbReference>
<feature type="compositionally biased region" description="Low complexity" evidence="14">
    <location>
        <begin position="628"/>
        <end position="642"/>
    </location>
</feature>
<keyword evidence="7" id="KW-1009">Hearing</keyword>
<dbReference type="FunFam" id="1.20.1160.20:FF:000003">
    <property type="entry name" value="Whirlin a"/>
    <property type="match status" value="1"/>
</dbReference>
<dbReference type="AlphaFoldDB" id="A0A667I9U8"/>
<evidence type="ECO:0000256" key="1">
    <source>
        <dbReference type="ARBA" id="ARBA00004496"/>
    </source>
</evidence>
<feature type="compositionally biased region" description="Low complexity" evidence="14">
    <location>
        <begin position="514"/>
        <end position="540"/>
    </location>
</feature>
<organism evidence="16 17">
    <name type="scientific">Lynx canadensis</name>
    <name type="common">Canada lynx</name>
    <name type="synonym">Felis canadensis</name>
    <dbReference type="NCBI Taxonomy" id="61383"/>
    <lineage>
        <taxon>Eukaryota</taxon>
        <taxon>Metazoa</taxon>
        <taxon>Chordata</taxon>
        <taxon>Craniata</taxon>
        <taxon>Vertebrata</taxon>
        <taxon>Euteleostomi</taxon>
        <taxon>Mammalia</taxon>
        <taxon>Eutheria</taxon>
        <taxon>Laurasiatheria</taxon>
        <taxon>Carnivora</taxon>
        <taxon>Feliformia</taxon>
        <taxon>Felidae</taxon>
        <taxon>Felinae</taxon>
        <taxon>Lynx</taxon>
    </lineage>
</organism>
<dbReference type="Gene3D" id="2.30.42.10">
    <property type="match status" value="3"/>
</dbReference>
<dbReference type="GO" id="GO:0002142">
    <property type="term" value="C:stereocilia ankle link complex"/>
    <property type="evidence" value="ECO:0007669"/>
    <property type="project" value="TreeGrafter"/>
</dbReference>
<dbReference type="FunFam" id="1.20.1160.20:FF:000002">
    <property type="entry name" value="Whirlin a"/>
    <property type="match status" value="1"/>
</dbReference>
<dbReference type="GO" id="GO:0030426">
    <property type="term" value="C:growth cone"/>
    <property type="evidence" value="ECO:0007669"/>
    <property type="project" value="UniProtKB-SubCell"/>
</dbReference>
<evidence type="ECO:0000256" key="7">
    <source>
        <dbReference type="ARBA" id="ARBA00022740"/>
    </source>
</evidence>
<dbReference type="GO" id="GO:0045202">
    <property type="term" value="C:synapse"/>
    <property type="evidence" value="ECO:0007669"/>
    <property type="project" value="UniProtKB-SubCell"/>
</dbReference>
<dbReference type="CDD" id="cd07357">
    <property type="entry name" value="HN_L-whirlin_R2_like"/>
    <property type="match status" value="1"/>
</dbReference>
<feature type="compositionally biased region" description="Basic and acidic residues" evidence="14">
    <location>
        <begin position="789"/>
        <end position="800"/>
    </location>
</feature>
<reference evidence="16" key="2">
    <citation type="submission" date="2025-09" db="UniProtKB">
        <authorList>
            <consortium name="Ensembl"/>
        </authorList>
    </citation>
    <scope>IDENTIFICATION</scope>
</reference>
<feature type="domain" description="PDZ" evidence="15">
    <location>
        <begin position="279"/>
        <end position="349"/>
    </location>
</feature>
<evidence type="ECO:0000256" key="5">
    <source>
        <dbReference type="ARBA" id="ARBA00022553"/>
    </source>
</evidence>
<dbReference type="CTD" id="25861"/>
<evidence type="ECO:0000256" key="9">
    <source>
        <dbReference type="ARBA" id="ARBA00023273"/>
    </source>
</evidence>
<dbReference type="GO" id="GO:0007605">
    <property type="term" value="P:sensory perception of sound"/>
    <property type="evidence" value="ECO:0007669"/>
    <property type="project" value="UniProtKB-KW"/>
</dbReference>
<dbReference type="SUPFAM" id="SSF50156">
    <property type="entry name" value="PDZ domain-like"/>
    <property type="match status" value="3"/>
</dbReference>
<feature type="region of interest" description="Disordered" evidence="14">
    <location>
        <begin position="676"/>
        <end position="716"/>
    </location>
</feature>
<evidence type="ECO:0000256" key="2">
    <source>
        <dbReference type="ARBA" id="ARBA00004624"/>
    </source>
</evidence>
<keyword evidence="9" id="KW-0966">Cell projection</keyword>
<dbReference type="Gene3D" id="1.20.1160.20">
    <property type="match status" value="2"/>
</dbReference>
<feature type="compositionally biased region" description="Polar residues" evidence="14">
    <location>
        <begin position="643"/>
        <end position="658"/>
    </location>
</feature>
<feature type="compositionally biased region" description="Pro residues" evidence="14">
    <location>
        <begin position="579"/>
        <end position="588"/>
    </location>
</feature>
<evidence type="ECO:0000256" key="4">
    <source>
        <dbReference type="ARBA" id="ARBA00022490"/>
    </source>
</evidence>
<dbReference type="RefSeq" id="XP_030149202.1">
    <property type="nucleotide sequence ID" value="XM_030293342.1"/>
</dbReference>
<evidence type="ECO:0000256" key="14">
    <source>
        <dbReference type="SAM" id="MobiDB-lite"/>
    </source>
</evidence>
<dbReference type="CDD" id="cd06740">
    <property type="entry name" value="PDZ1_FL-whirlin"/>
    <property type="match status" value="1"/>
</dbReference>
<dbReference type="CDD" id="cd06741">
    <property type="entry name" value="PDZ2_FL-whirlin"/>
    <property type="match status" value="1"/>
</dbReference>
<dbReference type="PROSITE" id="PS50106">
    <property type="entry name" value="PDZ"/>
    <property type="match status" value="3"/>
</dbReference>
<evidence type="ECO:0000313" key="16">
    <source>
        <dbReference type="Ensembl" id="ENSLCNP00005020036.1"/>
    </source>
</evidence>
<feature type="compositionally biased region" description="Polar residues" evidence="14">
    <location>
        <begin position="743"/>
        <end position="762"/>
    </location>
</feature>
<dbReference type="GO" id="GO:0060088">
    <property type="term" value="P:auditory receptor cell stereocilium organization"/>
    <property type="evidence" value="ECO:0007669"/>
    <property type="project" value="TreeGrafter"/>
</dbReference>
<evidence type="ECO:0000256" key="12">
    <source>
        <dbReference type="ARBA" id="ARBA00065164"/>
    </source>
</evidence>
<protein>
    <recommendedName>
        <fullName evidence="13">Whirlin</fullName>
    </recommendedName>
</protein>
<comment type="subunit">
    <text evidence="12">Forms homooligomers. Interacts (via C-terminal PDZ domain) with MYO15A; this interaction is necessary for localization of WHRN to stereocilia tips. Interacts (via C-terminal PDZ domain) with MPP1/p55. Interacts with LRRC4C/NGL1. Interacts with MYO7A. Interacts with RPGR. Interacts with EPS8. Interacts with CASK. Interacts with CIB2. Component of USH2 complex, composed of ADGRV1, PDZD7, USH2A and WHRN. Interacts (via PDZ domains) with PDZD7; the interaction is direct. Interacts (via N-terminal PDZ domain) with USH2A (via cytoplasmic region). Interacts with ADGRV1/MASS1 (via cytoplasmic region).</text>
</comment>
<evidence type="ECO:0000256" key="8">
    <source>
        <dbReference type="ARBA" id="ARBA00023018"/>
    </source>
</evidence>
<dbReference type="InterPro" id="IPR036034">
    <property type="entry name" value="PDZ_sf"/>
</dbReference>
<dbReference type="GO" id="GO:0005929">
    <property type="term" value="C:cilium"/>
    <property type="evidence" value="ECO:0007669"/>
    <property type="project" value="TreeGrafter"/>
</dbReference>
<keyword evidence="8" id="KW-0770">Synapse</keyword>
<keyword evidence="5" id="KW-0597">Phosphoprotein</keyword>
<comment type="function">
    <text evidence="11">Involved in hearing and vision as member of the USH2 complex. Necessary for elongation and maintenance of inner and outer hair cell stereocilia in the organ of Corti in the inner ear. Involved in the maintenance of the hair bundle ankle region, which connects stereocilia in cochlear hair cells of the inner ear. In retina photoreceptors, required for the maintenance of periciliary membrane complex that seems to play a role in regulating intracellular protein transport.</text>
</comment>
<feature type="region of interest" description="Disordered" evidence="14">
    <location>
        <begin position="742"/>
        <end position="815"/>
    </location>
</feature>
<dbReference type="GO" id="GO:0032426">
    <property type="term" value="C:stereocilium tip"/>
    <property type="evidence" value="ECO:0007669"/>
    <property type="project" value="TreeGrafter"/>
</dbReference>
<name>A0A667I9U8_LYNCA</name>
<feature type="region of interest" description="Disordered" evidence="14">
    <location>
        <begin position="573"/>
        <end position="664"/>
    </location>
</feature>
<dbReference type="FunFam" id="2.30.42.10:FF:000079">
    <property type="entry name" value="Whirlin a"/>
    <property type="match status" value="1"/>
</dbReference>
<dbReference type="Ensembl" id="ENSLCNT00005022427.1">
    <property type="protein sequence ID" value="ENSLCNP00005020036.1"/>
    <property type="gene ID" value="ENSLCNG00005013075.1"/>
</dbReference>
<dbReference type="Pfam" id="PF00595">
    <property type="entry name" value="PDZ"/>
    <property type="match status" value="3"/>
</dbReference>
<accession>A0A667I9U8</accession>
<feature type="region of interest" description="Disordered" evidence="14">
    <location>
        <begin position="502"/>
        <end position="542"/>
    </location>
</feature>
<dbReference type="InterPro" id="IPR033028">
    <property type="entry name" value="Whirlin_HN-like_dom2"/>
</dbReference>
<evidence type="ECO:0000313" key="17">
    <source>
        <dbReference type="Proteomes" id="UP000472241"/>
    </source>
</evidence>
<evidence type="ECO:0000256" key="11">
    <source>
        <dbReference type="ARBA" id="ARBA00053543"/>
    </source>
</evidence>
<keyword evidence="6" id="KW-0677">Repeat</keyword>
<dbReference type="GeneID" id="115499432"/>
<feature type="compositionally biased region" description="Basic and acidic residues" evidence="14">
    <location>
        <begin position="594"/>
        <end position="604"/>
    </location>
</feature>
<dbReference type="InterPro" id="IPR047056">
    <property type="entry name" value="Whirlin_HN-like_dom1"/>
</dbReference>
<keyword evidence="4" id="KW-0963">Cytoplasm</keyword>
<proteinExistence type="predicted"/>
<evidence type="ECO:0000256" key="13">
    <source>
        <dbReference type="ARBA" id="ARBA00074537"/>
    </source>
</evidence>
<dbReference type="PANTHER" id="PTHR23116:SF37">
    <property type="entry name" value="WHIRLIN"/>
    <property type="match status" value="1"/>
</dbReference>
<feature type="domain" description="PDZ" evidence="15">
    <location>
        <begin position="140"/>
        <end position="215"/>
    </location>
</feature>
<dbReference type="InterPro" id="IPR001478">
    <property type="entry name" value="PDZ"/>
</dbReference>
<keyword evidence="17" id="KW-1185">Reference proteome</keyword>
<evidence type="ECO:0000256" key="10">
    <source>
        <dbReference type="ARBA" id="ARBA00034103"/>
    </source>
</evidence>
<dbReference type="GO" id="GO:0005886">
    <property type="term" value="C:plasma membrane"/>
    <property type="evidence" value="ECO:0007669"/>
    <property type="project" value="TreeGrafter"/>
</dbReference>
<dbReference type="FunFam" id="2.30.42.10:FF:000111">
    <property type="entry name" value="Whirlin a"/>
    <property type="match status" value="1"/>
</dbReference>
<dbReference type="FunFam" id="2.30.42.10:FF:000087">
    <property type="entry name" value="Whirlin a"/>
    <property type="match status" value="1"/>
</dbReference>
<sequence>MNAQLDGLSVSSSSTGSLGSAAGAGGGGGAGLRLLSANVRQLHQALTALLSEAEREQFTHCLNAYHARRNVFDLVRTLRVLLDSPVKRRLLPMLRLVIPRSDQLLFDQYTAEGLYLPATTPYRQPAWGGPDGAGPGEVRLVSLRRAKAHEGLGFSIRGGSEHGVGIYVSLVEPGSLAEKEGLRVGDQILRVNDKSLARVTHAEAVKALKGSKKLVLSVYSAGRIPGGYVTNHIYTWVDPQGRSISPPSGLPQTHGSTLRQCEGDSRSTLNLLQGGDEKKVNLVLGDGRSLGLTIRGGAEYGLGIYVTGVDPGSEAESSGLKVGDQILEVNGRSFLNVLHDEAVRLLKSSQHLILTVKDVGRLPHARTTVDETKWIASSRIGDTTTNSAGFPGDLTTEGTNKLGFYKGPAGSQVTLSSLGNQTRLLLEEQARHLLNEQERATMAYYLEEYRGGSVSVEALVMALFELLNTHAKFSLLSEVRGTISPQDLDRFDHLVLRREIESMKARQPPGPGAGDTYSTVSYSDTGSSTGSHGTSTTVSSARNTLDLEETGEAVQGNMSTLPDVSLDDVKATSEGLPVYKPPPPPPPLAQGHSRPPEQQRKPGKEGLQPPSSASSHSGIVFSAPRNHSPPAGTAPAPGASSAQDSPSSPIYASVSPANPGSKRPLDARLALVNQHPIGPFPRVQSPPHLKSPPVEATLAGGCLPPPSPSGRPDVTGTNQHFVMVEVHRPDSEPDVNEVRALPQTRTASTLSQLSDSGQTLSEDSGVDAGEAEASAPGRGRQMASTKSRSSKEPPRNERTTEGAAKPPGLLEPTSTLVRVKKSAATLGIAIEGGANTRQPLPRIVTIQRGGSAHNCGQLKVGHVILEVNGLTLRGKEHREAARIIAEAFKTKERDYIDFLVTEFNVML</sequence>
<evidence type="ECO:0000256" key="6">
    <source>
        <dbReference type="ARBA" id="ARBA00022737"/>
    </source>
</evidence>
<evidence type="ECO:0000256" key="3">
    <source>
        <dbReference type="ARBA" id="ARBA00004645"/>
    </source>
</evidence>
<dbReference type="CDD" id="cd07356">
    <property type="entry name" value="HN_L-whirlin_R1_like"/>
    <property type="match status" value="1"/>
</dbReference>
<gene>
    <name evidence="16" type="primary">WHRN</name>
</gene>
<evidence type="ECO:0000259" key="15">
    <source>
        <dbReference type="PROSITE" id="PS50106"/>
    </source>
</evidence>